<feature type="transmembrane region" description="Helical" evidence="1">
    <location>
        <begin position="43"/>
        <end position="66"/>
    </location>
</feature>
<dbReference type="Proteomes" id="UP000662111">
    <property type="component" value="Unassembled WGS sequence"/>
</dbReference>
<organism evidence="2 3">
    <name type="scientific">Ornithinimicrobium pekingense</name>
    <dbReference type="NCBI Taxonomy" id="384677"/>
    <lineage>
        <taxon>Bacteria</taxon>
        <taxon>Bacillati</taxon>
        <taxon>Actinomycetota</taxon>
        <taxon>Actinomycetes</taxon>
        <taxon>Micrococcales</taxon>
        <taxon>Ornithinimicrobiaceae</taxon>
        <taxon>Ornithinimicrobium</taxon>
    </lineage>
</organism>
<gene>
    <name evidence="2" type="ORF">GCM10011509_05160</name>
</gene>
<keyword evidence="1" id="KW-0472">Membrane</keyword>
<keyword evidence="3" id="KW-1185">Reference proteome</keyword>
<accession>A0ABQ2F3Z8</accession>
<reference evidence="3" key="1">
    <citation type="journal article" date="2019" name="Int. J. Syst. Evol. Microbiol.">
        <title>The Global Catalogue of Microorganisms (GCM) 10K type strain sequencing project: providing services to taxonomists for standard genome sequencing and annotation.</title>
        <authorList>
            <consortium name="The Broad Institute Genomics Platform"/>
            <consortium name="The Broad Institute Genome Sequencing Center for Infectious Disease"/>
            <person name="Wu L."/>
            <person name="Ma J."/>
        </authorList>
    </citation>
    <scope>NUCLEOTIDE SEQUENCE [LARGE SCALE GENOMIC DNA]</scope>
    <source>
        <strain evidence="3">CGMCC 1.5362</strain>
    </source>
</reference>
<evidence type="ECO:0000313" key="2">
    <source>
        <dbReference type="EMBL" id="GGK59843.1"/>
    </source>
</evidence>
<proteinExistence type="predicted"/>
<keyword evidence="1" id="KW-0812">Transmembrane</keyword>
<dbReference type="RefSeq" id="WP_022922864.1">
    <property type="nucleotide sequence ID" value="NZ_BMLB01000001.1"/>
</dbReference>
<feature type="transmembrane region" description="Helical" evidence="1">
    <location>
        <begin position="111"/>
        <end position="130"/>
    </location>
</feature>
<comment type="caution">
    <text evidence="2">The sequence shown here is derived from an EMBL/GenBank/DDBJ whole genome shotgun (WGS) entry which is preliminary data.</text>
</comment>
<sequence>MTSTAPTRPRRTPLRSMLLGGLVPTAPLVVLVPLLTWAAAGPWAAVSALLGAVISLTVFVLGVVGIRGVLAGPTTATMAGAFGVFVLQMAALAAVIWSLGQTDWLEVVPLAIAFILVGLVFQAGLVVGYLRSRSALDVAMPGEGR</sequence>
<evidence type="ECO:0000313" key="3">
    <source>
        <dbReference type="Proteomes" id="UP000662111"/>
    </source>
</evidence>
<name>A0ABQ2F3Z8_9MICO</name>
<dbReference type="EMBL" id="BMLB01000001">
    <property type="protein sequence ID" value="GGK59843.1"/>
    <property type="molecule type" value="Genomic_DNA"/>
</dbReference>
<protein>
    <recommendedName>
        <fullName evidence="4">ATP synthase protein I</fullName>
    </recommendedName>
</protein>
<evidence type="ECO:0008006" key="4">
    <source>
        <dbReference type="Google" id="ProtNLM"/>
    </source>
</evidence>
<evidence type="ECO:0000256" key="1">
    <source>
        <dbReference type="SAM" id="Phobius"/>
    </source>
</evidence>
<feature type="transmembrane region" description="Helical" evidence="1">
    <location>
        <begin position="78"/>
        <end position="99"/>
    </location>
</feature>
<feature type="transmembrane region" description="Helical" evidence="1">
    <location>
        <begin position="17"/>
        <end position="37"/>
    </location>
</feature>
<keyword evidence="1" id="KW-1133">Transmembrane helix</keyword>